<dbReference type="OrthoDB" id="1491336at2"/>
<sequence>MNKIKLVALVFVGLIGFSSCKKDKLGSALGFGSGKTSSVNIGSASTATGIAYNQKGGFQVEKKFSGQTTGPNLVFIEGGRFTMGTVEEDVLGTHDNIERTVSVQSFYMDETEIANIHWLEYLYAVQKDSTQEFYESALPDTTVWRNDLAFNDPYVEQYLRFPGFRMYPVVGVSWKQANDYCKWRTAAVNKQLAGGYNQVAEGKAPKGKKAQAKAAAAATQRTVAQSKPTIESGKVLPSYRLPTEAEWEYAAKALIGTIQEDENQSNQRIYPWDGPYMRDQFGKKTKGKMLANFKRGRGDYAGVAGKSNDGAIITTEVYSYAPNDFGLYQMAGNVNEWVYDLYRPLSFQDFNDLNPIRRNDYLDKSNLYDKKNNNSLIDNKSRVYKGGSWADVAYWLAPGTRRFIDEDSSTSTIGFRCAMISAGRLK</sequence>
<keyword evidence="3" id="KW-1185">Reference proteome</keyword>
<evidence type="ECO:0000259" key="1">
    <source>
        <dbReference type="Pfam" id="PF03781"/>
    </source>
</evidence>
<evidence type="ECO:0000313" key="2">
    <source>
        <dbReference type="EMBL" id="RVU23357.1"/>
    </source>
</evidence>
<dbReference type="RefSeq" id="WP_127805535.1">
    <property type="nucleotide sequence ID" value="NZ_SACY01000006.1"/>
</dbReference>
<comment type="caution">
    <text evidence="2">The sequence shown here is derived from an EMBL/GenBank/DDBJ whole genome shotgun (WGS) entry which is preliminary data.</text>
</comment>
<dbReference type="InterPro" id="IPR016187">
    <property type="entry name" value="CTDL_fold"/>
</dbReference>
<dbReference type="PANTHER" id="PTHR23150">
    <property type="entry name" value="SULFATASE MODIFYING FACTOR 1, 2"/>
    <property type="match status" value="1"/>
</dbReference>
<keyword evidence="2" id="KW-0449">Lipoprotein</keyword>
<dbReference type="Gene3D" id="3.90.1580.10">
    <property type="entry name" value="paralog of FGE (formylglycine-generating enzyme)"/>
    <property type="match status" value="1"/>
</dbReference>
<dbReference type="GO" id="GO:0120147">
    <property type="term" value="F:formylglycine-generating oxidase activity"/>
    <property type="evidence" value="ECO:0007669"/>
    <property type="project" value="TreeGrafter"/>
</dbReference>
<dbReference type="SUPFAM" id="SSF56436">
    <property type="entry name" value="C-type lectin-like"/>
    <property type="match status" value="1"/>
</dbReference>
<dbReference type="EMBL" id="SACY01000006">
    <property type="protein sequence ID" value="RVU23357.1"/>
    <property type="molecule type" value="Genomic_DNA"/>
</dbReference>
<dbReference type="InterPro" id="IPR019868">
    <property type="entry name" value="Glid_motil-assoc_GldJ-short"/>
</dbReference>
<evidence type="ECO:0000313" key="3">
    <source>
        <dbReference type="Proteomes" id="UP000282832"/>
    </source>
</evidence>
<dbReference type="InterPro" id="IPR005532">
    <property type="entry name" value="SUMF_dom"/>
</dbReference>
<reference evidence="2 3" key="1">
    <citation type="submission" date="2019-01" db="EMBL/GenBank/DDBJ databases">
        <authorList>
            <person name="Chen W.-M."/>
        </authorList>
    </citation>
    <scope>NUCLEOTIDE SEQUENCE [LARGE SCALE GENOMIC DNA]</scope>
    <source>
        <strain evidence="2 3">FSY-15</strain>
    </source>
</reference>
<dbReference type="NCBIfam" id="TIGR03530">
    <property type="entry name" value="GldJ_short"/>
    <property type="match status" value="1"/>
</dbReference>
<dbReference type="Proteomes" id="UP000282832">
    <property type="component" value="Unassembled WGS sequence"/>
</dbReference>
<feature type="domain" description="Sulfatase-modifying factor enzyme-like" evidence="1">
    <location>
        <begin position="71"/>
        <end position="418"/>
    </location>
</feature>
<dbReference type="AlphaFoldDB" id="A0A437PM41"/>
<dbReference type="PANTHER" id="PTHR23150:SF19">
    <property type="entry name" value="FORMYLGLYCINE-GENERATING ENZYME"/>
    <property type="match status" value="1"/>
</dbReference>
<dbReference type="PROSITE" id="PS51257">
    <property type="entry name" value="PROKAR_LIPOPROTEIN"/>
    <property type="match status" value="1"/>
</dbReference>
<accession>A0A437PM41</accession>
<gene>
    <name evidence="2" type="primary">gldJ</name>
    <name evidence="2" type="ORF">EOJ36_11540</name>
</gene>
<name>A0A437PM41_9BACT</name>
<protein>
    <submittedName>
        <fullName evidence="2">Gliding motility lipoprotein GldJ</fullName>
    </submittedName>
</protein>
<proteinExistence type="predicted"/>
<dbReference type="Pfam" id="PF03781">
    <property type="entry name" value="FGE-sulfatase"/>
    <property type="match status" value="1"/>
</dbReference>
<dbReference type="InterPro" id="IPR051043">
    <property type="entry name" value="Sulfatase_Mod_Factor_Kinase"/>
</dbReference>
<dbReference type="InterPro" id="IPR042095">
    <property type="entry name" value="SUMF_sf"/>
</dbReference>
<organism evidence="2 3">
    <name type="scientific">Sandaracinomonas limnophila</name>
    <dbReference type="NCBI Taxonomy" id="1862386"/>
    <lineage>
        <taxon>Bacteria</taxon>
        <taxon>Pseudomonadati</taxon>
        <taxon>Bacteroidota</taxon>
        <taxon>Cytophagia</taxon>
        <taxon>Cytophagales</taxon>
        <taxon>Flectobacillaceae</taxon>
        <taxon>Sandaracinomonas</taxon>
    </lineage>
</organism>